<organism evidence="3 4">
    <name type="scientific">Actinomadura rubrisoli</name>
    <dbReference type="NCBI Taxonomy" id="2530368"/>
    <lineage>
        <taxon>Bacteria</taxon>
        <taxon>Bacillati</taxon>
        <taxon>Actinomycetota</taxon>
        <taxon>Actinomycetes</taxon>
        <taxon>Streptosporangiales</taxon>
        <taxon>Thermomonosporaceae</taxon>
        <taxon>Actinomadura</taxon>
    </lineage>
</organism>
<protein>
    <submittedName>
        <fullName evidence="3">TIGR02680 family protein</fullName>
    </submittedName>
</protein>
<feature type="region of interest" description="Disordered" evidence="2">
    <location>
        <begin position="1"/>
        <end position="23"/>
    </location>
</feature>
<evidence type="ECO:0000313" key="4">
    <source>
        <dbReference type="Proteomes" id="UP000294513"/>
    </source>
</evidence>
<evidence type="ECO:0000256" key="2">
    <source>
        <dbReference type="SAM" id="MobiDB-lite"/>
    </source>
</evidence>
<evidence type="ECO:0000313" key="3">
    <source>
        <dbReference type="EMBL" id="TDD95118.1"/>
    </source>
</evidence>
<dbReference type="PANTHER" id="PTHR43049">
    <property type="entry name" value="EARLY ENDOSOME ANTIGEN"/>
    <property type="match status" value="1"/>
</dbReference>
<keyword evidence="4" id="KW-1185">Reference proteome</keyword>
<sequence length="1378" mass="150680">MTATTRPGGPGSGPGTDGSAAAELPVARTRRWQPSRTGLVDLFYYDHQEFWFRDGRALFRGNNGTGKSKVLALTLPFLLDGDLTPSRVEPDGDRNKRMEWNLLLGGRYDERLGYTWLEFGRVAEDGEHVYLTVGAGLKAVAGRGIADRWFFITSQRIGQDLFLIGPSGAALTRDRLTEAIGLHGQVTQRAERYRRMLDEHLFHLGEERYDALISLLIQLRQPQLSKRPDEKRLSRALSDALTPLDQAVLSDIATAFHDLEQQRAELTGLRDTRGHVTRFLDRYRRYASVAARRQARDLRTAHSAYEAVQRSLAGVREEIDRTEREEAEAAGRLETARVEHAEQTAVREELGSDPRLKNFADAQRYAERAEQAAAHARRAAERAEQARAERLARRDGAAKAAERSAAALADAHVPAADAAGRAGIGDRHAAITLAPPAEATLVAAGREIARLAEGRAEAVAHVTRLAGKAAQAEADLAQARRVLGERESDRDAAADALGEATDALAAQVDRHVEQWRDYGRSLTELTLPDPDDLDLAGWADSLEGPHPLLAALRTAAGEAHQTLATARAEAAARVETARAELGELTAERDRLESGVVDRPPPPRTRGADTRTGPGAPLWQVVDFTAGLGPADRAGLEAALEGSGLLDAWITPEGTLLDPDTHDVMARAGVPAARPLTAALTAAIDTDDERAAALAPRTVTAVLAGIGLGEQDTAAWVATGGRWRLGPLHGAWSKDAARYVGAGAREEARRRRLAELTGLIEDAEDTLAQARSAAEAVDRRRAVLAAELGREPSDQLLRDAHGTVTGAAGQLEKARVRVERAADDAGWAERDHAVAAADRDQAAADVGLPTDLDGLAAVRSALEDYRRATTELLAAARRHADRLAELTTWTEELAVAEAAAGEAAAEAREAEVSAAEERGRLEALRESIGASVEGLRERLQNARRRLVELDAAIRRLDGEHRRAGELRARAQGREEQLTGQLTEAGDRRDAAVTEFQRFTATGLLELSCAVEVPVTGDGPWAPDPAVRLARRAEERLRDVDDGDEAWRRVQDEITRYYSDLSEALSRHGHHALAGLDDWFVVTIQFQGRERAPGELTELLDGEIDYRERMLTAKERDLLEEHLINDVASHLQELIGEAEAQVGFMNAELEERPTSTGMRLRLRWEPSPDAPAGLAEARARLLRQNADLWSPADRSAVGDFLQREIERARAEDEHRTWQEHLREALDYRSWHHFVIERYQDGRWRSAIGPASGGERVLTVSLPLFAAASAHYRSAHPHAPRMVALDEAFAGVDDDARAKCLGLLTTFDLDVVMTSEREWGFYATVPGLAAHHLVRRDGVDAVHVTTWEWDGHEPVRVERDTRARPPAPPAPDPGADGEGLF</sequence>
<feature type="coiled-coil region" evidence="1">
    <location>
        <begin position="305"/>
        <end position="339"/>
    </location>
</feature>
<reference evidence="3 4" key="1">
    <citation type="submission" date="2019-03" db="EMBL/GenBank/DDBJ databases">
        <title>Draft genome sequences of novel Actinobacteria.</title>
        <authorList>
            <person name="Sahin N."/>
            <person name="Ay H."/>
            <person name="Saygin H."/>
        </authorList>
    </citation>
    <scope>NUCLEOTIDE SEQUENCE [LARGE SCALE GENOMIC DNA]</scope>
    <source>
        <strain evidence="3 4">H3C3</strain>
    </source>
</reference>
<dbReference type="NCBIfam" id="TIGR02680">
    <property type="entry name" value="TIGR02680 family protein"/>
    <property type="match status" value="1"/>
</dbReference>
<accession>A0A4R5C617</accession>
<comment type="caution">
    <text evidence="3">The sequence shown here is derived from an EMBL/GenBank/DDBJ whole genome shotgun (WGS) entry which is preliminary data.</text>
</comment>
<dbReference type="InterPro" id="IPR027417">
    <property type="entry name" value="P-loop_NTPase"/>
</dbReference>
<gene>
    <name evidence="3" type="ORF">E1298_05590</name>
</gene>
<feature type="region of interest" description="Disordered" evidence="2">
    <location>
        <begin position="591"/>
        <end position="615"/>
    </location>
</feature>
<feature type="region of interest" description="Disordered" evidence="2">
    <location>
        <begin position="1353"/>
        <end position="1378"/>
    </location>
</feature>
<feature type="coiled-coil region" evidence="1">
    <location>
        <begin position="752"/>
        <end position="779"/>
    </location>
</feature>
<dbReference type="Pfam" id="PF13558">
    <property type="entry name" value="SbcC_Walker_B"/>
    <property type="match status" value="1"/>
</dbReference>
<dbReference type="OrthoDB" id="8527901at2"/>
<dbReference type="EMBL" id="SMKU01000014">
    <property type="protein sequence ID" value="TDD95118.1"/>
    <property type="molecule type" value="Genomic_DNA"/>
</dbReference>
<proteinExistence type="predicted"/>
<evidence type="ECO:0000256" key="1">
    <source>
        <dbReference type="SAM" id="Coils"/>
    </source>
</evidence>
<dbReference type="InterPro" id="IPR013496">
    <property type="entry name" value="CHP02680"/>
</dbReference>
<dbReference type="SUPFAM" id="SSF52540">
    <property type="entry name" value="P-loop containing nucleoside triphosphate hydrolases"/>
    <property type="match status" value="1"/>
</dbReference>
<feature type="coiled-coil region" evidence="1">
    <location>
        <begin position="906"/>
        <end position="958"/>
    </location>
</feature>
<dbReference type="RefSeq" id="WP_131889674.1">
    <property type="nucleotide sequence ID" value="NZ_SMKU01000014.1"/>
</dbReference>
<dbReference type="PANTHER" id="PTHR43049:SF1">
    <property type="entry name" value="EARLY ENDOSOME ANTIGEN"/>
    <property type="match status" value="1"/>
</dbReference>
<keyword evidence="1" id="KW-0175">Coiled coil</keyword>
<name>A0A4R5C617_9ACTN</name>
<dbReference type="Proteomes" id="UP000294513">
    <property type="component" value="Unassembled WGS sequence"/>
</dbReference>